<evidence type="ECO:0000256" key="3">
    <source>
        <dbReference type="ARBA" id="ARBA00023211"/>
    </source>
</evidence>
<evidence type="ECO:0000259" key="4">
    <source>
        <dbReference type="Pfam" id="PF01676"/>
    </source>
</evidence>
<protein>
    <submittedName>
        <fullName evidence="5">Phosphopentomutase</fullName>
        <ecNumber evidence="5">5.4.2.7</ecNumber>
    </submittedName>
</protein>
<comment type="similarity">
    <text evidence="1">Belongs to the phosphopentomutase family.</text>
</comment>
<reference evidence="5" key="1">
    <citation type="submission" date="2019-08" db="EMBL/GenBank/DDBJ databases">
        <authorList>
            <person name="Kucharzyk K."/>
            <person name="Murdoch R.W."/>
            <person name="Higgins S."/>
            <person name="Loffler F."/>
        </authorList>
    </citation>
    <scope>NUCLEOTIDE SEQUENCE</scope>
</reference>
<dbReference type="GO" id="GO:0005829">
    <property type="term" value="C:cytosol"/>
    <property type="evidence" value="ECO:0007669"/>
    <property type="project" value="TreeGrafter"/>
</dbReference>
<dbReference type="PANTHER" id="PTHR21110:SF0">
    <property type="entry name" value="PHOSPHOPENTOMUTASE"/>
    <property type="match status" value="1"/>
</dbReference>
<dbReference type="Gene3D" id="3.30.70.1250">
    <property type="entry name" value="Phosphopentomutase"/>
    <property type="match status" value="1"/>
</dbReference>
<feature type="domain" description="Metalloenzyme" evidence="4">
    <location>
        <begin position="20"/>
        <end position="186"/>
    </location>
</feature>
<dbReference type="InterPro" id="IPR017850">
    <property type="entry name" value="Alkaline_phosphatase_core_sf"/>
</dbReference>
<accession>A0A645HVQ4</accession>
<gene>
    <name evidence="5" type="primary">deoB_28</name>
    <name evidence="5" type="ORF">SDC9_187790</name>
</gene>
<dbReference type="EMBL" id="VSSQ01096536">
    <property type="protein sequence ID" value="MPN40254.1"/>
    <property type="molecule type" value="Genomic_DNA"/>
</dbReference>
<keyword evidence="3" id="KW-0464">Manganese</keyword>
<dbReference type="GO" id="GO:0008973">
    <property type="term" value="F:phosphopentomutase activity"/>
    <property type="evidence" value="ECO:0007669"/>
    <property type="project" value="UniProtKB-EC"/>
</dbReference>
<dbReference type="PANTHER" id="PTHR21110">
    <property type="entry name" value="PHOSPHOPENTOMUTASE"/>
    <property type="match status" value="1"/>
</dbReference>
<dbReference type="AlphaFoldDB" id="A0A645HVQ4"/>
<dbReference type="GO" id="GO:0043094">
    <property type="term" value="P:metabolic compound salvage"/>
    <property type="evidence" value="ECO:0007669"/>
    <property type="project" value="InterPro"/>
</dbReference>
<evidence type="ECO:0000256" key="2">
    <source>
        <dbReference type="ARBA" id="ARBA00022723"/>
    </source>
</evidence>
<dbReference type="Gene3D" id="3.40.720.10">
    <property type="entry name" value="Alkaline Phosphatase, subunit A"/>
    <property type="match status" value="1"/>
</dbReference>
<dbReference type="SUPFAM" id="SSF53649">
    <property type="entry name" value="Alkaline phosphatase-like"/>
    <property type="match status" value="1"/>
</dbReference>
<dbReference type="InterPro" id="IPR006124">
    <property type="entry name" value="Metalloenzyme"/>
</dbReference>
<evidence type="ECO:0000313" key="5">
    <source>
        <dbReference type="EMBL" id="MPN40254.1"/>
    </source>
</evidence>
<keyword evidence="2" id="KW-0479">Metal-binding</keyword>
<organism evidence="5">
    <name type="scientific">bioreactor metagenome</name>
    <dbReference type="NCBI Taxonomy" id="1076179"/>
    <lineage>
        <taxon>unclassified sequences</taxon>
        <taxon>metagenomes</taxon>
        <taxon>ecological metagenomes</taxon>
    </lineage>
</organism>
<proteinExistence type="inferred from homology"/>
<dbReference type="Pfam" id="PF01676">
    <property type="entry name" value="Metalloenzyme"/>
    <property type="match status" value="1"/>
</dbReference>
<dbReference type="GO" id="GO:0009117">
    <property type="term" value="P:nucleotide metabolic process"/>
    <property type="evidence" value="ECO:0007669"/>
    <property type="project" value="InterPro"/>
</dbReference>
<dbReference type="InterPro" id="IPR010045">
    <property type="entry name" value="DeoB"/>
</dbReference>
<name>A0A645HVQ4_9ZZZZ</name>
<dbReference type="InterPro" id="IPR024052">
    <property type="entry name" value="Phosphopentomutase_DeoB_cap_sf"/>
</dbReference>
<dbReference type="GO" id="GO:0000287">
    <property type="term" value="F:magnesium ion binding"/>
    <property type="evidence" value="ECO:0007669"/>
    <property type="project" value="InterPro"/>
</dbReference>
<dbReference type="EC" id="5.4.2.7" evidence="5"/>
<comment type="caution">
    <text evidence="5">The sequence shown here is derived from an EMBL/GenBank/DDBJ whole genome shotgun (WGS) entry which is preliminary data.</text>
</comment>
<sequence>MARVIARPFTGEYPDYVRTQNRHDYSVKPTRGYLLDKLAAAGYDVIGVGKIGDIFAGEGITQSYPVKGNKSVAEAVSEIAKRSFHGLCFANFVDFDMLYGHRNDADGYASALSNFDLWLGKFMSELKSGDLLIITADHGCDPKTPSTDHSREAVPLLVYAENLASVNLETIYGFDKIGIIAADALGMH</sequence>
<keyword evidence="5" id="KW-0413">Isomerase</keyword>
<evidence type="ECO:0000256" key="1">
    <source>
        <dbReference type="ARBA" id="ARBA00010373"/>
    </source>
</evidence>